<organism evidence="2 3">
    <name type="scientific">Flavobacterium artemisiae</name>
    <dbReference type="NCBI Taxonomy" id="2126556"/>
    <lineage>
        <taxon>Bacteria</taxon>
        <taxon>Pseudomonadati</taxon>
        <taxon>Bacteroidota</taxon>
        <taxon>Flavobacteriia</taxon>
        <taxon>Flavobacteriales</taxon>
        <taxon>Flavobacteriaceae</taxon>
        <taxon>Flavobacterium</taxon>
    </lineage>
</organism>
<sequence>MIQKIYYLNMKLLPQIIAIGLFYFSSTVSAQQIQTDRPNETESPNTISVHHLQVESGFSFEQQEGEKAYEIPEIVLRYGIFKNAEFRIESAFTIDHDHEEDSDGIKPIIFGAKYHLIDHKGIIPDISLLGRLSIPWMADHSLQEQKYSPEIRMLAQYSLSKSAHLGYNLGVHWLSDTGRPEYIYTISGDYALTKKIKLVAEVYGLTESHHHAKNTADVAVLYVVNKKVQLDFITGSGIMHANSEKFAELGLSFKI</sequence>
<evidence type="ECO:0000313" key="2">
    <source>
        <dbReference type="EMBL" id="MFD1605336.1"/>
    </source>
</evidence>
<dbReference type="EMBL" id="JBHUDZ010000018">
    <property type="protein sequence ID" value="MFD1605336.1"/>
    <property type="molecule type" value="Genomic_DNA"/>
</dbReference>
<keyword evidence="1" id="KW-0732">Signal</keyword>
<comment type="caution">
    <text evidence="2">The sequence shown here is derived from an EMBL/GenBank/DDBJ whole genome shotgun (WGS) entry which is preliminary data.</text>
</comment>
<dbReference type="Proteomes" id="UP001597138">
    <property type="component" value="Unassembled WGS sequence"/>
</dbReference>
<accession>A0ABW4HIN6</accession>
<proteinExistence type="predicted"/>
<dbReference type="RefSeq" id="WP_379813157.1">
    <property type="nucleotide sequence ID" value="NZ_JBHUDZ010000018.1"/>
</dbReference>
<name>A0ABW4HIN6_9FLAO</name>
<dbReference type="Pfam" id="PF13557">
    <property type="entry name" value="Phenol_MetA_deg"/>
    <property type="match status" value="1"/>
</dbReference>
<feature type="signal peptide" evidence="1">
    <location>
        <begin position="1"/>
        <end position="30"/>
    </location>
</feature>
<keyword evidence="3" id="KW-1185">Reference proteome</keyword>
<gene>
    <name evidence="2" type="ORF">ACFSC2_21550</name>
</gene>
<feature type="chain" id="PRO_5047541447" evidence="1">
    <location>
        <begin position="31"/>
        <end position="255"/>
    </location>
</feature>
<evidence type="ECO:0000313" key="3">
    <source>
        <dbReference type="Proteomes" id="UP001597138"/>
    </source>
</evidence>
<evidence type="ECO:0000256" key="1">
    <source>
        <dbReference type="SAM" id="SignalP"/>
    </source>
</evidence>
<reference evidence="3" key="1">
    <citation type="journal article" date="2019" name="Int. J. Syst. Evol. Microbiol.">
        <title>The Global Catalogue of Microorganisms (GCM) 10K type strain sequencing project: providing services to taxonomists for standard genome sequencing and annotation.</title>
        <authorList>
            <consortium name="The Broad Institute Genomics Platform"/>
            <consortium name="The Broad Institute Genome Sequencing Center for Infectious Disease"/>
            <person name="Wu L."/>
            <person name="Ma J."/>
        </authorList>
    </citation>
    <scope>NUCLEOTIDE SEQUENCE [LARGE SCALE GENOMIC DNA]</scope>
    <source>
        <strain evidence="3">CCUG 70865</strain>
    </source>
</reference>
<dbReference type="InterPro" id="IPR025737">
    <property type="entry name" value="FApF"/>
</dbReference>
<protein>
    <submittedName>
        <fullName evidence="2">Transporter</fullName>
    </submittedName>
</protein>